<gene>
    <name evidence="2" type="ORF">B1H19_14310</name>
</gene>
<dbReference type="STRING" id="553510.B1H19_14310"/>
<accession>A0A1V0TQJ9</accession>
<feature type="signal peptide" evidence="1">
    <location>
        <begin position="1"/>
        <end position="27"/>
    </location>
</feature>
<dbReference type="EMBL" id="CP020569">
    <property type="protein sequence ID" value="ARF55214.1"/>
    <property type="molecule type" value="Genomic_DNA"/>
</dbReference>
<dbReference type="KEGG" id="sgv:B1H19_14310"/>
<name>A0A1V0TQJ9_9ACTN</name>
<keyword evidence="3" id="KW-1185">Reference proteome</keyword>
<organism evidence="2 3">
    <name type="scientific">Streptomyces gilvosporeus</name>
    <dbReference type="NCBI Taxonomy" id="553510"/>
    <lineage>
        <taxon>Bacteria</taxon>
        <taxon>Bacillati</taxon>
        <taxon>Actinomycetota</taxon>
        <taxon>Actinomycetes</taxon>
        <taxon>Kitasatosporales</taxon>
        <taxon>Streptomycetaceae</taxon>
        <taxon>Streptomyces</taxon>
    </lineage>
</organism>
<evidence type="ECO:0000313" key="3">
    <source>
        <dbReference type="Proteomes" id="UP000192726"/>
    </source>
</evidence>
<dbReference type="Proteomes" id="UP000192726">
    <property type="component" value="Chromosome"/>
</dbReference>
<feature type="chain" id="PRO_5012685555" evidence="1">
    <location>
        <begin position="28"/>
        <end position="64"/>
    </location>
</feature>
<evidence type="ECO:0000256" key="1">
    <source>
        <dbReference type="SAM" id="SignalP"/>
    </source>
</evidence>
<keyword evidence="1" id="KW-0732">Signal</keyword>
<reference evidence="2 3" key="1">
    <citation type="submission" date="2017-04" db="EMBL/GenBank/DDBJ databases">
        <title>Complete Genome Sequence of Streptomyces gilvosporeus F607, a Capable Producer of Natamycin.</title>
        <authorList>
            <person name="Zong G."/>
            <person name="Zhong C."/>
            <person name="Fu J."/>
            <person name="Qin R."/>
            <person name="Cao G."/>
        </authorList>
    </citation>
    <scope>NUCLEOTIDE SEQUENCE [LARGE SCALE GENOMIC DNA]</scope>
    <source>
        <strain evidence="2 3">F607</strain>
    </source>
</reference>
<evidence type="ECO:0000313" key="2">
    <source>
        <dbReference type="EMBL" id="ARF55214.1"/>
    </source>
</evidence>
<sequence length="64" mass="6642">MPYTRHVLTGLALATALLASLPAPALAASEDDSTPIHPHVVMPFGNLLTEHAAPANWSILGMGL</sequence>
<protein>
    <submittedName>
        <fullName evidence="2">Uncharacterized protein</fullName>
    </submittedName>
</protein>
<proteinExistence type="predicted"/>
<dbReference type="AlphaFoldDB" id="A0A1V0TQJ9"/>